<dbReference type="SMART" id="SM00928">
    <property type="entry name" value="NADH_4Fe-4S"/>
    <property type="match status" value="1"/>
</dbReference>
<accession>A0A6M8NN98</accession>
<dbReference type="GO" id="GO:0051539">
    <property type="term" value="F:4 iron, 4 sulfur cluster binding"/>
    <property type="evidence" value="ECO:0007669"/>
    <property type="project" value="UniProtKB-KW"/>
</dbReference>
<comment type="caution">
    <text evidence="6">The sequence shown here is derived from an EMBL/GenBank/DDBJ whole genome shotgun (WGS) entry which is preliminary data.</text>
</comment>
<keyword evidence="3" id="KW-0479">Metal-binding</keyword>
<comment type="similarity">
    <text evidence="1">Belongs to the complex I 51 kDa subunit family.</text>
</comment>
<dbReference type="PROSITE" id="PS00645">
    <property type="entry name" value="COMPLEX1_51K_2"/>
    <property type="match status" value="1"/>
</dbReference>
<evidence type="ECO:0000313" key="6">
    <source>
        <dbReference type="EMBL" id="RXI42311.1"/>
    </source>
</evidence>
<evidence type="ECO:0000256" key="3">
    <source>
        <dbReference type="ARBA" id="ARBA00022723"/>
    </source>
</evidence>
<dbReference type="SUPFAM" id="SSF140490">
    <property type="entry name" value="Nqo1C-terminal domain-like"/>
    <property type="match status" value="1"/>
</dbReference>
<keyword evidence="4" id="KW-0408">Iron</keyword>
<dbReference type="InterPro" id="IPR037207">
    <property type="entry name" value="Nuop51_4Fe4S-bd_sf"/>
</dbReference>
<keyword evidence="5" id="KW-0411">Iron-sulfur</keyword>
<dbReference type="InterPro" id="IPR011538">
    <property type="entry name" value="Nuo51_FMN-bd"/>
</dbReference>
<evidence type="ECO:0000256" key="4">
    <source>
        <dbReference type="ARBA" id="ARBA00023004"/>
    </source>
</evidence>
<organism evidence="6 7">
    <name type="scientific">Arcobacter cloacae</name>
    <dbReference type="NCBI Taxonomy" id="1054034"/>
    <lineage>
        <taxon>Bacteria</taxon>
        <taxon>Pseudomonadati</taxon>
        <taxon>Campylobacterota</taxon>
        <taxon>Epsilonproteobacteria</taxon>
        <taxon>Campylobacterales</taxon>
        <taxon>Arcobacteraceae</taxon>
        <taxon>Arcobacter</taxon>
    </lineage>
</organism>
<proteinExistence type="inferred from homology"/>
<dbReference type="NCBIfam" id="NF010120">
    <property type="entry name" value="PRK13596.1"/>
    <property type="match status" value="1"/>
</dbReference>
<dbReference type="Proteomes" id="UP000290378">
    <property type="component" value="Unassembled WGS sequence"/>
</dbReference>
<dbReference type="FunFam" id="3.40.50.11540:FF:000001">
    <property type="entry name" value="NADH dehydrogenase [ubiquinone] flavoprotein 1, mitochondrial"/>
    <property type="match status" value="1"/>
</dbReference>
<keyword evidence="7" id="KW-1185">Reference proteome</keyword>
<protein>
    <submittedName>
        <fullName evidence="6">NADH-quinone oxidoreductase subunit NuoF</fullName>
    </submittedName>
</protein>
<dbReference type="EMBL" id="NXII01000004">
    <property type="protein sequence ID" value="RXI42311.1"/>
    <property type="molecule type" value="Genomic_DNA"/>
</dbReference>
<reference evidence="6 7" key="1">
    <citation type="submission" date="2017-09" db="EMBL/GenBank/DDBJ databases">
        <title>Genomics of the genus Arcobacter.</title>
        <authorList>
            <person name="Perez-Cataluna A."/>
            <person name="Figueras M.J."/>
            <person name="Salas-Masso N."/>
        </authorList>
    </citation>
    <scope>NUCLEOTIDE SEQUENCE [LARGE SCALE GENOMIC DNA]</scope>
    <source>
        <strain evidence="6 7">CECT 7834</strain>
    </source>
</reference>
<dbReference type="Gene3D" id="3.10.20.600">
    <property type="match status" value="1"/>
</dbReference>
<dbReference type="PANTHER" id="PTHR43578:SF3">
    <property type="entry name" value="NADH-QUINONE OXIDOREDUCTASE SUBUNIT F"/>
    <property type="match status" value="1"/>
</dbReference>
<dbReference type="Pfam" id="PF10589">
    <property type="entry name" value="NADH_4Fe-4S"/>
    <property type="match status" value="1"/>
</dbReference>
<evidence type="ECO:0000313" key="7">
    <source>
        <dbReference type="Proteomes" id="UP000290378"/>
    </source>
</evidence>
<dbReference type="SUPFAM" id="SSF142019">
    <property type="entry name" value="Nqo1 FMN-binding domain-like"/>
    <property type="match status" value="1"/>
</dbReference>
<dbReference type="Pfam" id="PF01512">
    <property type="entry name" value="Complex1_51K"/>
    <property type="match status" value="1"/>
</dbReference>
<dbReference type="GO" id="GO:0010181">
    <property type="term" value="F:FMN binding"/>
    <property type="evidence" value="ECO:0007669"/>
    <property type="project" value="InterPro"/>
</dbReference>
<dbReference type="GO" id="GO:0046872">
    <property type="term" value="F:metal ion binding"/>
    <property type="evidence" value="ECO:0007669"/>
    <property type="project" value="UniProtKB-KW"/>
</dbReference>
<keyword evidence="2" id="KW-0004">4Fe-4S</keyword>
<dbReference type="Gene3D" id="3.40.50.11540">
    <property type="entry name" value="NADH-ubiquinone oxidoreductase 51kDa subunit"/>
    <property type="match status" value="1"/>
</dbReference>
<dbReference type="Gene3D" id="6.10.250.1450">
    <property type="match status" value="1"/>
</dbReference>
<gene>
    <name evidence="6" type="ORF">CP963_04485</name>
</gene>
<dbReference type="RefSeq" id="WP_129013073.1">
    <property type="nucleotide sequence ID" value="NZ_CBCSEI010000004.1"/>
</dbReference>
<dbReference type="InterPro" id="IPR001949">
    <property type="entry name" value="NADH-UbQ_OxRdtase_51kDa_CS"/>
</dbReference>
<dbReference type="InterPro" id="IPR054765">
    <property type="entry name" value="SLBB_dom"/>
</dbReference>
<dbReference type="Pfam" id="PF22461">
    <property type="entry name" value="SLBB_2"/>
    <property type="match status" value="1"/>
</dbReference>
<dbReference type="SUPFAM" id="SSF142984">
    <property type="entry name" value="Nqo1 middle domain-like"/>
    <property type="match status" value="1"/>
</dbReference>
<dbReference type="InterPro" id="IPR019575">
    <property type="entry name" value="Nuop51_4Fe4S-bd"/>
</dbReference>
<dbReference type="AlphaFoldDB" id="A0A6M8NN98"/>
<evidence type="ECO:0000256" key="1">
    <source>
        <dbReference type="ARBA" id="ARBA00007523"/>
    </source>
</evidence>
<evidence type="ECO:0000256" key="2">
    <source>
        <dbReference type="ARBA" id="ARBA00022485"/>
    </source>
</evidence>
<dbReference type="FunFam" id="1.20.1440.230:FF:000001">
    <property type="entry name" value="Mitochondrial NADH dehydrogenase flavoprotein 1"/>
    <property type="match status" value="1"/>
</dbReference>
<dbReference type="PANTHER" id="PTHR43578">
    <property type="entry name" value="NADH-QUINONE OXIDOREDUCTASE SUBUNIT F"/>
    <property type="match status" value="1"/>
</dbReference>
<evidence type="ECO:0000256" key="5">
    <source>
        <dbReference type="ARBA" id="ARBA00023014"/>
    </source>
</evidence>
<sequence length="416" mass="45681">MITRIVSKNFDIPNSHKLEVALANGRYSSIDKLFTMTPDEVTAEVTKSGLRGKGGGGAACGPKWELMPKNDPRPAYLIVNGDESEPGTFKDRQIFQYDPHLLIEGIICTCYAINAHHAYIYIRGEYKFFIDRLNEAIKEAYQAGIIGDKIMNKYDFKVDITVHRGGGAYICGEKSALIESLEGKRGHPRLKPHGKECEWFFDNPATVNNVETIASVPNIVENGAVGYTKYGTEKSPGTMLFAISGPVKNPGVYEMAYGNKMIDFLNILGGGMIEGKKLKAIIPGGSSCPILTASEVEKAVLDYESMWDIGSTLGTGGMIVIDEDTSMVDVAKNIIEFYHHESCGQCTPCREGTGWIDKILKKVLNGDASNEDLKTILDVCDTMNGKTVCVFAPAVKDIISSIVKKFPQEFKTYLKN</sequence>
<dbReference type="InterPro" id="IPR037225">
    <property type="entry name" value="Nuo51_FMN-bd_sf"/>
</dbReference>
<name>A0A6M8NN98_9BACT</name>
<dbReference type="Gene3D" id="1.20.1440.230">
    <property type="entry name" value="NADH-ubiquinone oxidoreductase 51kDa subunit, iron-sulphur binding domain"/>
    <property type="match status" value="1"/>
</dbReference>
<dbReference type="GO" id="GO:0008137">
    <property type="term" value="F:NADH dehydrogenase (ubiquinone) activity"/>
    <property type="evidence" value="ECO:0007669"/>
    <property type="project" value="InterPro"/>
</dbReference>